<keyword evidence="3" id="KW-1185">Reference proteome</keyword>
<dbReference type="AlphaFoldDB" id="A0AAJ0EZD4"/>
<feature type="region of interest" description="Disordered" evidence="1">
    <location>
        <begin position="131"/>
        <end position="163"/>
    </location>
</feature>
<organism evidence="2 3">
    <name type="scientific">Colletotrichum godetiae</name>
    <dbReference type="NCBI Taxonomy" id="1209918"/>
    <lineage>
        <taxon>Eukaryota</taxon>
        <taxon>Fungi</taxon>
        <taxon>Dikarya</taxon>
        <taxon>Ascomycota</taxon>
        <taxon>Pezizomycotina</taxon>
        <taxon>Sordariomycetes</taxon>
        <taxon>Hypocreomycetidae</taxon>
        <taxon>Glomerellales</taxon>
        <taxon>Glomerellaceae</taxon>
        <taxon>Colletotrichum</taxon>
        <taxon>Colletotrichum acutatum species complex</taxon>
    </lineage>
</organism>
<evidence type="ECO:0000313" key="3">
    <source>
        <dbReference type="Proteomes" id="UP001224890"/>
    </source>
</evidence>
<evidence type="ECO:0000256" key="1">
    <source>
        <dbReference type="SAM" id="MobiDB-lite"/>
    </source>
</evidence>
<accession>A0AAJ0EZD4</accession>
<protein>
    <submittedName>
        <fullName evidence="2">Uncharacterized protein</fullName>
    </submittedName>
</protein>
<comment type="caution">
    <text evidence="2">The sequence shown here is derived from an EMBL/GenBank/DDBJ whole genome shotgun (WGS) entry which is preliminary data.</text>
</comment>
<evidence type="ECO:0000313" key="2">
    <source>
        <dbReference type="EMBL" id="KAK1689576.1"/>
    </source>
</evidence>
<name>A0AAJ0EZD4_9PEZI</name>
<dbReference type="EMBL" id="JAHMHR010000008">
    <property type="protein sequence ID" value="KAK1689576.1"/>
    <property type="molecule type" value="Genomic_DNA"/>
</dbReference>
<sequence>MSRLQCSCVPEWIPLGSWWEPKPKKKKKRPKIRCNAPLALPSSPVRICRWGITCQMSAQLFPLVSSPVALSSLNPGRGDRPTMPIVAWGSTININQLVSTKLGFLQCFLLFPHWHKHEMSRQRGVRLWPAPRQTPEIPSTSLGISRSPPDPGRRESFTPSPNSIALLPRGTSDFAALPESVMVLPLLSFSSICGLVMIPTTTDMCSTR</sequence>
<dbReference type="RefSeq" id="XP_060433271.1">
    <property type="nucleotide sequence ID" value="XM_060567375.1"/>
</dbReference>
<reference evidence="2" key="1">
    <citation type="submission" date="2021-06" db="EMBL/GenBank/DDBJ databases">
        <title>Comparative genomics, transcriptomics and evolutionary studies reveal genomic signatures of adaptation to plant cell wall in hemibiotrophic fungi.</title>
        <authorList>
            <consortium name="DOE Joint Genome Institute"/>
            <person name="Baroncelli R."/>
            <person name="Diaz J.F."/>
            <person name="Benocci T."/>
            <person name="Peng M."/>
            <person name="Battaglia E."/>
            <person name="Haridas S."/>
            <person name="Andreopoulos W."/>
            <person name="Labutti K."/>
            <person name="Pangilinan J."/>
            <person name="Floch G.L."/>
            <person name="Makela M.R."/>
            <person name="Henrissat B."/>
            <person name="Grigoriev I.V."/>
            <person name="Crouch J.A."/>
            <person name="De Vries R.P."/>
            <person name="Sukno S.A."/>
            <person name="Thon M.R."/>
        </authorList>
    </citation>
    <scope>NUCLEOTIDE SEQUENCE</scope>
    <source>
        <strain evidence="2">CBS 193.32</strain>
    </source>
</reference>
<dbReference type="GeneID" id="85451901"/>
<dbReference type="Proteomes" id="UP001224890">
    <property type="component" value="Unassembled WGS sequence"/>
</dbReference>
<gene>
    <name evidence="2" type="ORF">BDP55DRAFT_411676</name>
</gene>
<proteinExistence type="predicted"/>